<dbReference type="Pfam" id="PF02082">
    <property type="entry name" value="Rrf2"/>
    <property type="match status" value="1"/>
</dbReference>
<dbReference type="InterPro" id="IPR030489">
    <property type="entry name" value="TR_Rrf2-type_CS"/>
</dbReference>
<comment type="caution">
    <text evidence="1">The sequence shown here is derived from an EMBL/GenBank/DDBJ whole genome shotgun (WGS) entry which is preliminary data.</text>
</comment>
<sequence length="135" mass="15571">MLFTRECDYAIRILRALSGSEIVNVQDISKRENISIQMAYKLTRKLEKSGIIKSYRGVNGGYALKVSLKDLTLFELFTALEQNFFMTECTNHSSVVCSQNTAEKPCMVHKEFCRLQEIMYNEMKRRSLLDIINGT</sequence>
<dbReference type="PANTHER" id="PTHR33221:SF2">
    <property type="entry name" value="TRANSCRIPTIONAL REGULATOR"/>
    <property type="match status" value="1"/>
</dbReference>
<proteinExistence type="predicted"/>
<dbReference type="RefSeq" id="WP_206581031.1">
    <property type="nucleotide sequence ID" value="NZ_JAFJZZ010000001.1"/>
</dbReference>
<organism evidence="1 2">
    <name type="scientific">Clostridium aminobutyricum</name>
    <dbReference type="NCBI Taxonomy" id="33953"/>
    <lineage>
        <taxon>Bacteria</taxon>
        <taxon>Bacillati</taxon>
        <taxon>Bacillota</taxon>
        <taxon>Clostridia</taxon>
        <taxon>Eubacteriales</taxon>
        <taxon>Clostridiaceae</taxon>
        <taxon>Clostridium</taxon>
    </lineage>
</organism>
<dbReference type="EMBL" id="JAFJZZ010000001">
    <property type="protein sequence ID" value="MBN7772212.1"/>
    <property type="molecule type" value="Genomic_DNA"/>
</dbReference>
<dbReference type="InterPro" id="IPR000944">
    <property type="entry name" value="Tscrpt_reg_Rrf2"/>
</dbReference>
<dbReference type="NCBIfam" id="TIGR00738">
    <property type="entry name" value="rrf2_super"/>
    <property type="match status" value="1"/>
</dbReference>
<dbReference type="PANTHER" id="PTHR33221">
    <property type="entry name" value="WINGED HELIX-TURN-HELIX TRANSCRIPTIONAL REGULATOR, RRF2 FAMILY"/>
    <property type="match status" value="1"/>
</dbReference>
<name>A0A939IGN8_CLOAM</name>
<evidence type="ECO:0000313" key="1">
    <source>
        <dbReference type="EMBL" id="MBN7772212.1"/>
    </source>
</evidence>
<dbReference type="AlphaFoldDB" id="A0A939IGN8"/>
<dbReference type="PROSITE" id="PS51197">
    <property type="entry name" value="HTH_RRF2_2"/>
    <property type="match status" value="1"/>
</dbReference>
<gene>
    <name evidence="1" type="ORF">JYB65_02445</name>
</gene>
<dbReference type="InterPro" id="IPR036388">
    <property type="entry name" value="WH-like_DNA-bd_sf"/>
</dbReference>
<dbReference type="GO" id="GO:0005829">
    <property type="term" value="C:cytosol"/>
    <property type="evidence" value="ECO:0007669"/>
    <property type="project" value="TreeGrafter"/>
</dbReference>
<dbReference type="Gene3D" id="1.10.10.10">
    <property type="entry name" value="Winged helix-like DNA-binding domain superfamily/Winged helix DNA-binding domain"/>
    <property type="match status" value="1"/>
</dbReference>
<dbReference type="PROSITE" id="PS01332">
    <property type="entry name" value="HTH_RRF2_1"/>
    <property type="match status" value="1"/>
</dbReference>
<evidence type="ECO:0000313" key="2">
    <source>
        <dbReference type="Proteomes" id="UP000664545"/>
    </source>
</evidence>
<dbReference type="SUPFAM" id="SSF46785">
    <property type="entry name" value="Winged helix' DNA-binding domain"/>
    <property type="match status" value="1"/>
</dbReference>
<keyword evidence="2" id="KW-1185">Reference proteome</keyword>
<dbReference type="Proteomes" id="UP000664545">
    <property type="component" value="Unassembled WGS sequence"/>
</dbReference>
<dbReference type="InterPro" id="IPR036390">
    <property type="entry name" value="WH_DNA-bd_sf"/>
</dbReference>
<accession>A0A939IGN8</accession>
<protein>
    <submittedName>
        <fullName evidence="1">Rrf2 family transcriptional regulator</fullName>
    </submittedName>
</protein>
<reference evidence="1" key="1">
    <citation type="submission" date="2021-02" db="EMBL/GenBank/DDBJ databases">
        <title>Abyssanaerobacter marinus gen.nov., sp., nov, anaerobic bacterium isolated from the Onnuri vent field of Indian Ocean and suggestion of Mogibacteriaceae fam. nov., and proposal of reclassification of ambiguous this family's genus member.</title>
        <authorList>
            <person name="Kim Y.J."/>
            <person name="Yang J.-A."/>
        </authorList>
    </citation>
    <scope>NUCLEOTIDE SEQUENCE</scope>
    <source>
        <strain evidence="1">DSM 2634</strain>
    </source>
</reference>
<dbReference type="GO" id="GO:0003700">
    <property type="term" value="F:DNA-binding transcription factor activity"/>
    <property type="evidence" value="ECO:0007669"/>
    <property type="project" value="TreeGrafter"/>
</dbReference>